<dbReference type="InterPro" id="IPR000742">
    <property type="entry name" value="EGF"/>
</dbReference>
<evidence type="ECO:0000256" key="11">
    <source>
        <dbReference type="PROSITE-ProRule" id="PRU00076"/>
    </source>
</evidence>
<feature type="compositionally biased region" description="Basic and acidic residues" evidence="14">
    <location>
        <begin position="609"/>
        <end position="618"/>
    </location>
</feature>
<evidence type="ECO:0000256" key="1">
    <source>
        <dbReference type="ARBA" id="ARBA00004479"/>
    </source>
</evidence>
<organism evidence="18 19">
    <name type="scientific">Magallana gigas</name>
    <name type="common">Pacific oyster</name>
    <name type="synonym">Crassostrea gigas</name>
    <dbReference type="NCBI Taxonomy" id="29159"/>
    <lineage>
        <taxon>Eukaryota</taxon>
        <taxon>Metazoa</taxon>
        <taxon>Spiralia</taxon>
        <taxon>Lophotrochozoa</taxon>
        <taxon>Mollusca</taxon>
        <taxon>Bivalvia</taxon>
        <taxon>Autobranchia</taxon>
        <taxon>Pteriomorphia</taxon>
        <taxon>Ostreida</taxon>
        <taxon>Ostreoidea</taxon>
        <taxon>Ostreidae</taxon>
        <taxon>Magallana</taxon>
    </lineage>
</organism>
<protein>
    <recommendedName>
        <fullName evidence="13">Delta-like protein</fullName>
    </recommendedName>
</protein>
<feature type="region of interest" description="Disordered" evidence="14">
    <location>
        <begin position="679"/>
        <end position="703"/>
    </location>
</feature>
<dbReference type="GO" id="GO:0005112">
    <property type="term" value="F:Notch binding"/>
    <property type="evidence" value="ECO:0007669"/>
    <property type="project" value="InterPro"/>
</dbReference>
<dbReference type="Pfam" id="PF01414">
    <property type="entry name" value="DSL"/>
    <property type="match status" value="1"/>
</dbReference>
<dbReference type="GO" id="GO:0005886">
    <property type="term" value="C:plasma membrane"/>
    <property type="evidence" value="ECO:0007669"/>
    <property type="project" value="TreeGrafter"/>
</dbReference>
<dbReference type="Gene3D" id="2.10.25.10">
    <property type="entry name" value="Laminin"/>
    <property type="match status" value="1"/>
</dbReference>
<keyword evidence="3 11" id="KW-0245">EGF-like domain</keyword>
<evidence type="ECO:0000259" key="16">
    <source>
        <dbReference type="PROSITE" id="PS50026"/>
    </source>
</evidence>
<dbReference type="FunFam" id="2.10.25.10:FF:000066">
    <property type="entry name" value="FAT atypical cadherin 4"/>
    <property type="match status" value="1"/>
</dbReference>
<feature type="region of interest" description="Disordered" evidence="14">
    <location>
        <begin position="715"/>
        <end position="734"/>
    </location>
</feature>
<dbReference type="InterPro" id="IPR001774">
    <property type="entry name" value="DSL"/>
</dbReference>
<comment type="subcellular location">
    <subcellularLocation>
        <location evidence="1 13">Membrane</location>
        <topology evidence="1 13">Single-pass type I membrane protein</topology>
    </subcellularLocation>
</comment>
<feature type="compositionally biased region" description="Polar residues" evidence="14">
    <location>
        <begin position="754"/>
        <end position="779"/>
    </location>
</feature>
<dbReference type="InterPro" id="IPR011651">
    <property type="entry name" value="Notch_ligand_N"/>
</dbReference>
<keyword evidence="19" id="KW-1185">Reference proteome</keyword>
<evidence type="ECO:0000256" key="15">
    <source>
        <dbReference type="SAM" id="Phobius"/>
    </source>
</evidence>
<dbReference type="GO" id="GO:0007219">
    <property type="term" value="P:Notch signaling pathway"/>
    <property type="evidence" value="ECO:0007669"/>
    <property type="project" value="InterPro"/>
</dbReference>
<proteinExistence type="predicted"/>
<feature type="region of interest" description="Disordered" evidence="14">
    <location>
        <begin position="742"/>
        <end position="779"/>
    </location>
</feature>
<dbReference type="SUPFAM" id="SSF57196">
    <property type="entry name" value="EGF/Laminin"/>
    <property type="match status" value="1"/>
</dbReference>
<dbReference type="PANTHER" id="PTHR22669">
    <property type="entry name" value="DELTA/SERRATE/LAG-2 DOMAIN PROTEIN"/>
    <property type="match status" value="1"/>
</dbReference>
<feature type="compositionally biased region" description="Low complexity" evidence="14">
    <location>
        <begin position="742"/>
        <end position="753"/>
    </location>
</feature>
<dbReference type="PROSITE" id="PS50026">
    <property type="entry name" value="EGF_3"/>
    <property type="match status" value="1"/>
</dbReference>
<keyword evidence="7 13" id="KW-1133">Transmembrane helix</keyword>
<keyword evidence="2 13" id="KW-0217">Developmental protein</keyword>
<evidence type="ECO:0000256" key="10">
    <source>
        <dbReference type="ARBA" id="ARBA00023180"/>
    </source>
</evidence>
<feature type="region of interest" description="Disordered" evidence="14">
    <location>
        <begin position="565"/>
        <end position="624"/>
    </location>
</feature>
<dbReference type="SMART" id="SM00181">
    <property type="entry name" value="EGF"/>
    <property type="match status" value="2"/>
</dbReference>
<feature type="compositionally biased region" description="Low complexity" evidence="14">
    <location>
        <begin position="587"/>
        <end position="598"/>
    </location>
</feature>
<dbReference type="PANTHER" id="PTHR22669:SF16">
    <property type="entry name" value="CHONDROITIN SULFATE PROTEOGLYCAN 4"/>
    <property type="match status" value="1"/>
</dbReference>
<comment type="caution">
    <text evidence="11">Lacks conserved residue(s) required for the propagation of feature annotation.</text>
</comment>
<feature type="disulfide bond" evidence="11">
    <location>
        <begin position="240"/>
        <end position="249"/>
    </location>
</feature>
<evidence type="ECO:0000256" key="3">
    <source>
        <dbReference type="ARBA" id="ARBA00022536"/>
    </source>
</evidence>
<dbReference type="AlphaFoldDB" id="A0A8W8LCW7"/>
<dbReference type="InterPro" id="IPR039178">
    <property type="entry name" value="Lag2"/>
</dbReference>
<evidence type="ECO:0000256" key="12">
    <source>
        <dbReference type="PROSITE-ProRule" id="PRU00377"/>
    </source>
</evidence>
<dbReference type="InterPro" id="IPR001881">
    <property type="entry name" value="EGF-like_Ca-bd_dom"/>
</dbReference>
<evidence type="ECO:0000256" key="8">
    <source>
        <dbReference type="ARBA" id="ARBA00023136"/>
    </source>
</evidence>
<feature type="domain" description="EGF-like" evidence="16">
    <location>
        <begin position="214"/>
        <end position="250"/>
    </location>
</feature>
<feature type="disulfide bond" evidence="12">
    <location>
        <begin position="202"/>
        <end position="211"/>
    </location>
</feature>
<evidence type="ECO:0000256" key="13">
    <source>
        <dbReference type="RuleBase" id="RU280815"/>
    </source>
</evidence>
<feature type="compositionally biased region" description="Low complexity" evidence="14">
    <location>
        <begin position="864"/>
        <end position="874"/>
    </location>
</feature>
<evidence type="ECO:0000313" key="18">
    <source>
        <dbReference type="EnsemblMetazoa" id="G2769.1:cds"/>
    </source>
</evidence>
<keyword evidence="10" id="KW-0325">Glycoprotein</keyword>
<feature type="domain" description="DSL" evidence="17">
    <location>
        <begin position="170"/>
        <end position="211"/>
    </location>
</feature>
<evidence type="ECO:0000256" key="9">
    <source>
        <dbReference type="ARBA" id="ARBA00023157"/>
    </source>
</evidence>
<dbReference type="Gene3D" id="2.60.40.3510">
    <property type="match status" value="1"/>
</dbReference>
<dbReference type="SMART" id="SM00179">
    <property type="entry name" value="EGF_CA"/>
    <property type="match status" value="1"/>
</dbReference>
<evidence type="ECO:0000259" key="17">
    <source>
        <dbReference type="PROSITE" id="PS51051"/>
    </source>
</evidence>
<feature type="region of interest" description="Disordered" evidence="14">
    <location>
        <begin position="849"/>
        <end position="875"/>
    </location>
</feature>
<dbReference type="Gene3D" id="2.10.25.140">
    <property type="match status" value="1"/>
</dbReference>
<evidence type="ECO:0000256" key="14">
    <source>
        <dbReference type="SAM" id="MobiDB-lite"/>
    </source>
</evidence>
<sequence length="1039" mass="114217">MTMGVYQSPKSVLVPKISDSLGVLSLRLVAYSNPDGKTSDGNCCEHIFPIFGCASGDCDPSLQICIQDNTQTGSCSNIQYKAGPYDNTASITFGSKVGALENPIQLPFQVWKKQFVVSIAVYDDDTDGGHDHIGTITFNPNNAPGYNGSNMAYTQDLFGGYARLSILYDVHCLENYYGEDCTIFCQPDKIHYVCDAQGSKLCQQGWTGNDCLTSINDCHLSACFNSGTCEDLHIAYRCHCLKDFTGDRCEIQIPKETTVQQTRSQFHLQKMTQVTDIIYTSPQEAIVTEIAIMTDYSSQPQTLDPLNLSLSQETTSFPTEFKSVKTDTEISSTNPEEITVMETNEPTAPQDVTTEIEVITSPDLEIESISQTKNESQEGDFYNTVTNNAFFQESTSEQHFEMSTDASPTFVQVNLTNEIPYIMNSTDPNEHDITTETPNVVSFNGSVISSEIISTKETSSIESEFTGLKFLSTPDPSTELEKRHTYTANTNDLAYPKTETHGKEEHKERPTETYSTSFGQETFTDQIGTENSQVSDDSRSPSKTFSLEALSTSTTYDKSTANTVTNAWPVETEETNNKITPNVPAMSTGSDVSSTTDVKNPQDTTFDTEGTRSTRELSSENTETSNAFYLSTASSEDNNTQENVFTSYSQENIKDTDNSSNVMDSTTKTTTGMYVTTEMPYTFDNTPGKESTFETEPRTIRPSTEDFGKVSALNLDNSQPSTTYKTQTHVPDNENLVSDASTLETSLSSSNNTGQWSVGSTPNQNTLSETTDVSTSTSGAVQASSVTDIMKLSTSASKREESTHYDTDVHLTTGDLTTETNNKRSTSDTTERIFNANVSVSTLEILTDNESKPNLVPTTKGANTSQSSPSSTTSKDACQSRFFIDAIGELVIEVKSIFEFPAVKKEMLDILKEYGVSQTEANFNYTVYSSLCSVWMKFDSRSVPLKMSDISDISTKVCRSLQYNRSGNANTEMDKGLGSGSLAAIIVSMLYLALLFIIAIFLIHRKYKERNKVGSTPEISENPCISKAPLKTNLEAESN</sequence>
<reference evidence="18" key="1">
    <citation type="submission" date="2022-08" db="UniProtKB">
        <authorList>
            <consortium name="EnsemblMetazoa"/>
        </authorList>
    </citation>
    <scope>IDENTIFICATION</scope>
    <source>
        <strain evidence="18">05x7-T-G4-1.051#20</strain>
    </source>
</reference>
<dbReference type="Pfam" id="PF07657">
    <property type="entry name" value="MNNL"/>
    <property type="match status" value="1"/>
</dbReference>
<dbReference type="PROSITE" id="PS51051">
    <property type="entry name" value="DSL"/>
    <property type="match status" value="1"/>
</dbReference>
<accession>A0A8W8LCW7</accession>
<dbReference type="EnsemblMetazoa" id="G2769.1">
    <property type="protein sequence ID" value="G2769.1:cds"/>
    <property type="gene ID" value="G2769"/>
</dbReference>
<keyword evidence="4 13" id="KW-0812">Transmembrane</keyword>
<dbReference type="InterPro" id="IPR000152">
    <property type="entry name" value="EGF-type_Asp/Asn_hydroxyl_site"/>
</dbReference>
<dbReference type="PROSITE" id="PS00022">
    <property type="entry name" value="EGF_1"/>
    <property type="match status" value="1"/>
</dbReference>
<evidence type="ECO:0000256" key="6">
    <source>
        <dbReference type="ARBA" id="ARBA00022737"/>
    </source>
</evidence>
<dbReference type="GO" id="GO:0001708">
    <property type="term" value="P:cell fate specification"/>
    <property type="evidence" value="ECO:0007669"/>
    <property type="project" value="InterPro"/>
</dbReference>
<keyword evidence="9 11" id="KW-1015">Disulfide bond</keyword>
<keyword evidence="8 13" id="KW-0472">Membrane</keyword>
<dbReference type="GO" id="GO:0005509">
    <property type="term" value="F:calcium ion binding"/>
    <property type="evidence" value="ECO:0007669"/>
    <property type="project" value="InterPro"/>
</dbReference>
<feature type="region of interest" description="Disordered" evidence="14">
    <location>
        <begin position="497"/>
        <end position="519"/>
    </location>
</feature>
<evidence type="ECO:0000256" key="5">
    <source>
        <dbReference type="ARBA" id="ARBA00022729"/>
    </source>
</evidence>
<dbReference type="SMART" id="SM00051">
    <property type="entry name" value="DSL"/>
    <property type="match status" value="1"/>
</dbReference>
<feature type="transmembrane region" description="Helical" evidence="15">
    <location>
        <begin position="982"/>
        <end position="1003"/>
    </location>
</feature>
<evidence type="ECO:0000256" key="7">
    <source>
        <dbReference type="ARBA" id="ARBA00022989"/>
    </source>
</evidence>
<name>A0A8W8LCW7_MAGGI</name>
<feature type="disulfide bond" evidence="12">
    <location>
        <begin position="172"/>
        <end position="181"/>
    </location>
</feature>
<evidence type="ECO:0000313" key="19">
    <source>
        <dbReference type="Proteomes" id="UP000005408"/>
    </source>
</evidence>
<evidence type="ECO:0000256" key="4">
    <source>
        <dbReference type="ARBA" id="ARBA00022692"/>
    </source>
</evidence>
<evidence type="ECO:0000256" key="2">
    <source>
        <dbReference type="ARBA" id="ARBA00022473"/>
    </source>
</evidence>
<dbReference type="PROSITE" id="PS00010">
    <property type="entry name" value="ASX_HYDROXYL"/>
    <property type="match status" value="1"/>
</dbReference>
<comment type="function">
    <text evidence="13">Putative Notch ligand involved in the mediation of Notch signaling.</text>
</comment>
<dbReference type="CDD" id="cd00054">
    <property type="entry name" value="EGF_CA"/>
    <property type="match status" value="1"/>
</dbReference>
<feature type="compositionally biased region" description="Basic and acidic residues" evidence="14">
    <location>
        <begin position="498"/>
        <end position="511"/>
    </location>
</feature>
<dbReference type="Proteomes" id="UP000005408">
    <property type="component" value="Unassembled WGS sequence"/>
</dbReference>
<feature type="compositionally biased region" description="Polar residues" evidence="14">
    <location>
        <begin position="599"/>
        <end position="608"/>
    </location>
</feature>
<keyword evidence="5 13" id="KW-0732">Signal</keyword>
<keyword evidence="6 13" id="KW-0677">Repeat</keyword>
<feature type="compositionally biased region" description="Basic and acidic residues" evidence="14">
    <location>
        <begin position="691"/>
        <end position="703"/>
    </location>
</feature>